<name>A0A2L0UZF2_9CAUD</name>
<organism evidence="1 2">
    <name type="scientific">Agrobacterium phage Atu_ph07</name>
    <dbReference type="NCBI Taxonomy" id="2024264"/>
    <lineage>
        <taxon>Viruses</taxon>
        <taxon>Duplodnaviria</taxon>
        <taxon>Heunggongvirae</taxon>
        <taxon>Uroviricota</taxon>
        <taxon>Caudoviricetes</taxon>
        <taxon>Polybotosvirus</taxon>
        <taxon>Polybotosvirus Atuph07</taxon>
    </lineage>
</organism>
<proteinExistence type="predicted"/>
<dbReference type="GeneID" id="40088114"/>
<dbReference type="EMBL" id="MF403008">
    <property type="protein sequence ID" value="AUZ94908.1"/>
    <property type="molecule type" value="Genomic_DNA"/>
</dbReference>
<evidence type="ECO:0000313" key="2">
    <source>
        <dbReference type="Proteomes" id="UP000223025"/>
    </source>
</evidence>
<dbReference type="Proteomes" id="UP000223025">
    <property type="component" value="Segment"/>
</dbReference>
<dbReference type="KEGG" id="vg:40088114"/>
<accession>A0A2L0UZF2</accession>
<protein>
    <submittedName>
        <fullName evidence="1">Uncharacterized protein</fullName>
    </submittedName>
</protein>
<dbReference type="RefSeq" id="YP_009611776.1">
    <property type="nucleotide sequence ID" value="NC_042013.1"/>
</dbReference>
<sequence>MDIERLKILAGLENSKQIGQPYHGISSYTPPVIRQFNVNNTADNPMMSETSESDIKKLFKKFYRNGTDKLEAITHVANAVGVKPTDLIGMFDETREPKTLREYVEQVKASKEV</sequence>
<keyword evidence="2" id="KW-1185">Reference proteome</keyword>
<evidence type="ECO:0000313" key="1">
    <source>
        <dbReference type="EMBL" id="AUZ94908.1"/>
    </source>
</evidence>
<reference evidence="1 2" key="1">
    <citation type="submission" date="2017-06" db="EMBL/GenBank/DDBJ databases">
        <authorList>
            <person name="Kim H.J."/>
            <person name="Triplett B.A."/>
        </authorList>
    </citation>
    <scope>NUCLEOTIDE SEQUENCE [LARGE SCALE GENOMIC DNA]</scope>
</reference>